<gene>
    <name evidence="2" type="ORF">SAMN05660742_111140</name>
</gene>
<keyword evidence="2" id="KW-0378">Hydrolase</keyword>
<dbReference type="InterPro" id="IPR017853">
    <property type="entry name" value="GH"/>
</dbReference>
<dbReference type="SUPFAM" id="SSF51445">
    <property type="entry name" value="(Trans)glycosidases"/>
    <property type="match status" value="1"/>
</dbReference>
<dbReference type="GO" id="GO:0009253">
    <property type="term" value="P:peptidoglycan catabolic process"/>
    <property type="evidence" value="ECO:0007669"/>
    <property type="project" value="InterPro"/>
</dbReference>
<dbReference type="GO" id="GO:0016052">
    <property type="term" value="P:carbohydrate catabolic process"/>
    <property type="evidence" value="ECO:0007669"/>
    <property type="project" value="TreeGrafter"/>
</dbReference>
<dbReference type="PANTHER" id="PTHR34135:SF2">
    <property type="entry name" value="LYSOZYME"/>
    <property type="match status" value="1"/>
</dbReference>
<dbReference type="PANTHER" id="PTHR34135">
    <property type="entry name" value="LYSOZYME"/>
    <property type="match status" value="1"/>
</dbReference>
<dbReference type="InterPro" id="IPR002053">
    <property type="entry name" value="Glyco_hydro_25"/>
</dbReference>
<proteinExistence type="inferred from homology"/>
<name>A0A1H7A4R4_9FIRM</name>
<evidence type="ECO:0000256" key="1">
    <source>
        <dbReference type="ARBA" id="ARBA00010646"/>
    </source>
</evidence>
<protein>
    <submittedName>
        <fullName evidence="2">Glycosyl hydrolases family 25</fullName>
    </submittedName>
</protein>
<dbReference type="Pfam" id="PF01183">
    <property type="entry name" value="Glyco_hydro_25"/>
    <property type="match status" value="1"/>
</dbReference>
<evidence type="ECO:0000313" key="3">
    <source>
        <dbReference type="Proteomes" id="UP000199662"/>
    </source>
</evidence>
<dbReference type="GO" id="GO:0003796">
    <property type="term" value="F:lysozyme activity"/>
    <property type="evidence" value="ECO:0007669"/>
    <property type="project" value="InterPro"/>
</dbReference>
<accession>A0A1H7A4R4</accession>
<dbReference type="Gene3D" id="3.20.20.80">
    <property type="entry name" value="Glycosidases"/>
    <property type="match status" value="1"/>
</dbReference>
<sequence length="201" mass="22575">MKGIDVSYCQDGMDFQAAANAGIEFTIIRLGRRTDGGWCVLDTSFIQNINGAIAAGMKVGVYFYTKATSEEEAVQDAVFIKEMLTEYCQGTNLEMGIWYDVEDNDTIGSCDKETITGICSKFLCTMNDTGYKNTGIYAGYEWLTNKIDTYALADYVPYWTAQYNSQDDFSAENPTKKVKIWQHTNHLADDLPYDGNVSYDE</sequence>
<evidence type="ECO:0000313" key="2">
    <source>
        <dbReference type="EMBL" id="SEJ60448.1"/>
    </source>
</evidence>
<organism evidence="2 3">
    <name type="scientific">Propionispira arboris</name>
    <dbReference type="NCBI Taxonomy" id="84035"/>
    <lineage>
        <taxon>Bacteria</taxon>
        <taxon>Bacillati</taxon>
        <taxon>Bacillota</taxon>
        <taxon>Negativicutes</taxon>
        <taxon>Selenomonadales</taxon>
        <taxon>Selenomonadaceae</taxon>
        <taxon>Propionispira</taxon>
    </lineage>
</organism>
<dbReference type="RefSeq" id="WP_091832004.1">
    <property type="nucleotide sequence ID" value="NZ_FNZK01000011.1"/>
</dbReference>
<dbReference type="Proteomes" id="UP000199662">
    <property type="component" value="Unassembled WGS sequence"/>
</dbReference>
<dbReference type="AlphaFoldDB" id="A0A1H7A4R4"/>
<dbReference type="GO" id="GO:0016998">
    <property type="term" value="P:cell wall macromolecule catabolic process"/>
    <property type="evidence" value="ECO:0007669"/>
    <property type="project" value="InterPro"/>
</dbReference>
<keyword evidence="3" id="KW-1185">Reference proteome</keyword>
<comment type="similarity">
    <text evidence="1">Belongs to the glycosyl hydrolase 25 family.</text>
</comment>
<dbReference type="EMBL" id="FNZK01000011">
    <property type="protein sequence ID" value="SEJ60448.1"/>
    <property type="molecule type" value="Genomic_DNA"/>
</dbReference>
<dbReference type="STRING" id="84035.SAMN05660742_111140"/>
<reference evidence="3" key="1">
    <citation type="submission" date="2016-10" db="EMBL/GenBank/DDBJ databases">
        <authorList>
            <person name="Varghese N."/>
            <person name="Submissions S."/>
        </authorList>
    </citation>
    <scope>NUCLEOTIDE SEQUENCE [LARGE SCALE GENOMIC DNA]</scope>
    <source>
        <strain evidence="3">DSM 2179</strain>
    </source>
</reference>
<dbReference type="PROSITE" id="PS51904">
    <property type="entry name" value="GLYCOSYL_HYDROL_F25_2"/>
    <property type="match status" value="1"/>
</dbReference>